<reference evidence="3" key="1">
    <citation type="journal article" date="2019" name="Int. J. Syst. Evol. Microbiol.">
        <title>The Global Catalogue of Microorganisms (GCM) 10K type strain sequencing project: providing services to taxonomists for standard genome sequencing and annotation.</title>
        <authorList>
            <consortium name="The Broad Institute Genomics Platform"/>
            <consortium name="The Broad Institute Genome Sequencing Center for Infectious Disease"/>
            <person name="Wu L."/>
            <person name="Ma J."/>
        </authorList>
    </citation>
    <scope>NUCLEOTIDE SEQUENCE [LARGE SCALE GENOMIC DNA]</scope>
    <source>
        <strain evidence="3">JCM 17138</strain>
    </source>
</reference>
<keyword evidence="3" id="KW-1185">Reference proteome</keyword>
<sequence>MRPGPIGRPSTPVYWTPHRLACYFLFFGTENEKADKLGNAVDSAMTDGLAQEALDTGLAAATGNHRGRYLGNPPGCDPSFTSSHVPNVPVAPA</sequence>
<dbReference type="EMBL" id="BAABDE010000016">
    <property type="protein sequence ID" value="GAA3797137.1"/>
    <property type="molecule type" value="Genomic_DNA"/>
</dbReference>
<gene>
    <name evidence="2" type="ORF">GCM10022403_033830</name>
</gene>
<protein>
    <submittedName>
        <fullName evidence="2">Uncharacterized protein</fullName>
    </submittedName>
</protein>
<evidence type="ECO:0000313" key="2">
    <source>
        <dbReference type="EMBL" id="GAA3797137.1"/>
    </source>
</evidence>
<feature type="region of interest" description="Disordered" evidence="1">
    <location>
        <begin position="69"/>
        <end position="93"/>
    </location>
</feature>
<name>A0ABP7HNZ3_9ACTN</name>
<comment type="caution">
    <text evidence="2">The sequence shown here is derived from an EMBL/GenBank/DDBJ whole genome shotgun (WGS) entry which is preliminary data.</text>
</comment>
<evidence type="ECO:0000313" key="3">
    <source>
        <dbReference type="Proteomes" id="UP001501009"/>
    </source>
</evidence>
<organism evidence="2 3">
    <name type="scientific">Streptomyces coacervatus</name>
    <dbReference type="NCBI Taxonomy" id="647381"/>
    <lineage>
        <taxon>Bacteria</taxon>
        <taxon>Bacillati</taxon>
        <taxon>Actinomycetota</taxon>
        <taxon>Actinomycetes</taxon>
        <taxon>Kitasatosporales</taxon>
        <taxon>Streptomycetaceae</taxon>
        <taxon>Streptomyces</taxon>
    </lineage>
</organism>
<dbReference type="Proteomes" id="UP001501009">
    <property type="component" value="Unassembled WGS sequence"/>
</dbReference>
<accession>A0ABP7HNZ3</accession>
<proteinExistence type="predicted"/>
<evidence type="ECO:0000256" key="1">
    <source>
        <dbReference type="SAM" id="MobiDB-lite"/>
    </source>
</evidence>